<protein>
    <recommendedName>
        <fullName evidence="4">ESAT-6-like protein</fullName>
    </recommendedName>
</protein>
<dbReference type="STRING" id="1108045.GORHZ_168_00180"/>
<name>K6WEP9_9ACTN</name>
<accession>K6WEP9</accession>
<evidence type="ECO:0000256" key="1">
    <source>
        <dbReference type="SAM" id="MobiDB-lite"/>
    </source>
</evidence>
<dbReference type="AlphaFoldDB" id="K6WEP9"/>
<organism evidence="2 3">
    <name type="scientific">Gordonia rhizosphera NBRC 16068</name>
    <dbReference type="NCBI Taxonomy" id="1108045"/>
    <lineage>
        <taxon>Bacteria</taxon>
        <taxon>Bacillati</taxon>
        <taxon>Actinomycetota</taxon>
        <taxon>Actinomycetes</taxon>
        <taxon>Mycobacteriales</taxon>
        <taxon>Gordoniaceae</taxon>
        <taxon>Gordonia</taxon>
    </lineage>
</organism>
<dbReference type="EMBL" id="BAHC01000168">
    <property type="protein sequence ID" value="GAB92221.1"/>
    <property type="molecule type" value="Genomic_DNA"/>
</dbReference>
<dbReference type="OrthoDB" id="4504273at2"/>
<feature type="region of interest" description="Disordered" evidence="1">
    <location>
        <begin position="85"/>
        <end position="105"/>
    </location>
</feature>
<sequence length="105" mass="11402">MSDHFLLEPEHFKRYATLIGELGEKLKDSELMLTSSLHHEGECWGGDDPGKAFAGAYGPKGDTAFTNAHSVATHLNNLHAVLVESAKRAENQEQGNADANRNAGR</sequence>
<gene>
    <name evidence="2" type="ORF">GORHZ_168_00180</name>
</gene>
<dbReference type="RefSeq" id="WP_006336411.1">
    <property type="nucleotide sequence ID" value="NZ_BAHC01000168.1"/>
</dbReference>
<comment type="caution">
    <text evidence="2">The sequence shown here is derived from an EMBL/GenBank/DDBJ whole genome shotgun (WGS) entry which is preliminary data.</text>
</comment>
<evidence type="ECO:0008006" key="4">
    <source>
        <dbReference type="Google" id="ProtNLM"/>
    </source>
</evidence>
<reference evidence="2 3" key="1">
    <citation type="submission" date="2012-08" db="EMBL/GenBank/DDBJ databases">
        <title>Whole genome shotgun sequence of Gordonia rhizosphera NBRC 16068.</title>
        <authorList>
            <person name="Takarada H."/>
            <person name="Isaki S."/>
            <person name="Hosoyama A."/>
            <person name="Tsuchikane K."/>
            <person name="Katsumata H."/>
            <person name="Baba S."/>
            <person name="Ohji S."/>
            <person name="Yamazaki S."/>
            <person name="Fujita N."/>
        </authorList>
    </citation>
    <scope>NUCLEOTIDE SEQUENCE [LARGE SCALE GENOMIC DNA]</scope>
    <source>
        <strain evidence="2 3">NBRC 16068</strain>
    </source>
</reference>
<keyword evidence="3" id="KW-1185">Reference proteome</keyword>
<dbReference type="Proteomes" id="UP000008363">
    <property type="component" value="Unassembled WGS sequence"/>
</dbReference>
<proteinExistence type="predicted"/>
<evidence type="ECO:0000313" key="2">
    <source>
        <dbReference type="EMBL" id="GAB92221.1"/>
    </source>
</evidence>
<evidence type="ECO:0000313" key="3">
    <source>
        <dbReference type="Proteomes" id="UP000008363"/>
    </source>
</evidence>